<feature type="signal peptide" evidence="4">
    <location>
        <begin position="1"/>
        <end position="23"/>
    </location>
</feature>
<dbReference type="InterPro" id="IPR036557">
    <property type="entry name" value="Meth_DH_bsu_sf"/>
</dbReference>
<dbReference type="InterPro" id="IPR003420">
    <property type="entry name" value="Meth_DH_bsu"/>
</dbReference>
<feature type="compositionally biased region" description="Basic and acidic residues" evidence="3">
    <location>
        <begin position="68"/>
        <end position="81"/>
    </location>
</feature>
<dbReference type="Gene3D" id="4.10.160.10">
    <property type="entry name" value="Methanol dehydrogenase, beta subunit"/>
    <property type="match status" value="1"/>
</dbReference>
<feature type="compositionally biased region" description="Basic and acidic residues" evidence="3">
    <location>
        <begin position="51"/>
        <end position="62"/>
    </location>
</feature>
<keyword evidence="4" id="KW-0732">Signal</keyword>
<dbReference type="PIRSF" id="PIRSF029163">
    <property type="entry name" value="Meth_DH_beta"/>
    <property type="match status" value="1"/>
</dbReference>
<name>A0A1I4BGK1_9HYPH</name>
<dbReference type="GO" id="GO:0004022">
    <property type="term" value="F:alcohol dehydrogenase (NAD+) activity"/>
    <property type="evidence" value="ECO:0007669"/>
    <property type="project" value="UniProtKB-UniRule"/>
</dbReference>
<comment type="similarity">
    <text evidence="1">Belongs to the methanol dehydrogenase subunit 2 family.</text>
</comment>
<comment type="function">
    <text evidence="1">Catalyzes the oxidation of primary alcohols including methanol.</text>
</comment>
<proteinExistence type="inferred from homology"/>
<protein>
    <recommendedName>
        <fullName evidence="1">Methanol dehydrogenase [cytochrome c] subunit 2</fullName>
        <ecNumber evidence="1">1.1.2.7</ecNumber>
    </recommendedName>
    <alternativeName>
        <fullName evidence="1">MDH small subunit beta</fullName>
    </alternativeName>
    <alternativeName>
        <fullName evidence="1">MDH-associated peptide</fullName>
    </alternativeName>
    <alternativeName>
        <fullName evidence="1">MEDH</fullName>
    </alternativeName>
</protein>
<evidence type="ECO:0000313" key="5">
    <source>
        <dbReference type="EMBL" id="SFK67101.1"/>
    </source>
</evidence>
<comment type="catalytic activity">
    <reaction evidence="1">
        <text>2 Fe(III)-[cytochrome cL] + a primary alcohol = 2 Fe(II)-[cytochrome cL] + an aldehyde + 2 H(+)</text>
        <dbReference type="Rhea" id="RHEA:51004"/>
        <dbReference type="Rhea" id="RHEA-COMP:12863"/>
        <dbReference type="Rhea" id="RHEA-COMP:12864"/>
        <dbReference type="ChEBI" id="CHEBI:15378"/>
        <dbReference type="ChEBI" id="CHEBI:15734"/>
        <dbReference type="ChEBI" id="CHEBI:17478"/>
        <dbReference type="ChEBI" id="CHEBI:29033"/>
        <dbReference type="ChEBI" id="CHEBI:29034"/>
        <dbReference type="EC" id="1.1.2.7"/>
    </reaction>
</comment>
<dbReference type="GO" id="GO:0015946">
    <property type="term" value="P:methanol oxidation"/>
    <property type="evidence" value="ECO:0007669"/>
    <property type="project" value="UniProtKB-UniRule"/>
</dbReference>
<gene>
    <name evidence="5" type="ORF">SAMN04488125_103167</name>
</gene>
<dbReference type="SUPFAM" id="SSF48666">
    <property type="entry name" value="Methanol dehydrogenase subunit"/>
    <property type="match status" value="1"/>
</dbReference>
<dbReference type="GO" id="GO:0052933">
    <property type="term" value="F:alcohol dehydrogenase (cytochrome c(L)) activity"/>
    <property type="evidence" value="ECO:0007669"/>
    <property type="project" value="UniProtKB-UniRule"/>
</dbReference>
<dbReference type="OrthoDB" id="8686491at2"/>
<evidence type="ECO:0000313" key="6">
    <source>
        <dbReference type="Proteomes" id="UP000198804"/>
    </source>
</evidence>
<accession>A0A1I4BGK1</accession>
<dbReference type="AlphaFoldDB" id="A0A1I4BGK1"/>
<feature type="region of interest" description="Disordered" evidence="3">
    <location>
        <begin position="46"/>
        <end position="81"/>
    </location>
</feature>
<evidence type="ECO:0000256" key="2">
    <source>
        <dbReference type="PIRSR" id="PIRSR029163-50"/>
    </source>
</evidence>
<keyword evidence="1" id="KW-0485">Methanol utilization</keyword>
<dbReference type="STRING" id="414703.SAMN04488125_103167"/>
<reference evidence="6" key="1">
    <citation type="submission" date="2016-10" db="EMBL/GenBank/DDBJ databases">
        <authorList>
            <person name="Varghese N."/>
            <person name="Submissions S."/>
        </authorList>
    </citation>
    <scope>NUCLEOTIDE SEQUENCE [LARGE SCALE GENOMIC DNA]</scope>
    <source>
        <strain evidence="6">CGMCC 1.6474</strain>
    </source>
</reference>
<evidence type="ECO:0000256" key="1">
    <source>
        <dbReference type="PIRNR" id="PIRNR029163"/>
    </source>
</evidence>
<feature type="disulfide bond" evidence="2">
    <location>
        <begin position="29"/>
        <end position="35"/>
    </location>
</feature>
<keyword evidence="1" id="KW-0560">Oxidoreductase</keyword>
<dbReference type="EC" id="1.1.2.7" evidence="1"/>
<dbReference type="Pfam" id="PF02315">
    <property type="entry name" value="MDH"/>
    <property type="match status" value="1"/>
</dbReference>
<evidence type="ECO:0000256" key="3">
    <source>
        <dbReference type="SAM" id="MobiDB-lite"/>
    </source>
</evidence>
<dbReference type="RefSeq" id="WP_091943023.1">
    <property type="nucleotide sequence ID" value="NZ_FOSV01000003.1"/>
</dbReference>
<keyword evidence="6" id="KW-1185">Reference proteome</keyword>
<sequence>MKTVLIAAVSVIAAAGFAGPAAAYDGTKCKAPGNCWEPKPGFPEKIAGSKYDPKHDPKELNKQADSIKQMEERNKKRVDNFKKTGKWEYDVSKIAAN</sequence>
<feature type="chain" id="PRO_5011722177" description="Methanol dehydrogenase [cytochrome c] subunit 2" evidence="4">
    <location>
        <begin position="24"/>
        <end position="97"/>
    </location>
</feature>
<dbReference type="EMBL" id="FOSV01000003">
    <property type="protein sequence ID" value="SFK67101.1"/>
    <property type="molecule type" value="Genomic_DNA"/>
</dbReference>
<comment type="subunit">
    <text evidence="1">Heterotetramer composed of 2 alpha and 2 beta subunits.</text>
</comment>
<evidence type="ECO:0000256" key="4">
    <source>
        <dbReference type="SAM" id="SignalP"/>
    </source>
</evidence>
<organism evidence="5 6">
    <name type="scientific">Methylorubrum salsuginis</name>
    <dbReference type="NCBI Taxonomy" id="414703"/>
    <lineage>
        <taxon>Bacteria</taxon>
        <taxon>Pseudomonadati</taxon>
        <taxon>Pseudomonadota</taxon>
        <taxon>Alphaproteobacteria</taxon>
        <taxon>Hyphomicrobiales</taxon>
        <taxon>Methylobacteriaceae</taxon>
        <taxon>Methylorubrum</taxon>
    </lineage>
</organism>
<dbReference type="Proteomes" id="UP000198804">
    <property type="component" value="Unassembled WGS sequence"/>
</dbReference>
<keyword evidence="2" id="KW-1015">Disulfide bond</keyword>